<evidence type="ECO:0000313" key="3">
    <source>
        <dbReference type="Proteomes" id="UP000792457"/>
    </source>
</evidence>
<evidence type="ECO:0000256" key="1">
    <source>
        <dbReference type="SAM" id="MobiDB-lite"/>
    </source>
</evidence>
<gene>
    <name evidence="2" type="ORF">J437_LFUL002360</name>
</gene>
<reference evidence="2" key="2">
    <citation type="submission" date="2017-10" db="EMBL/GenBank/DDBJ databases">
        <title>Ladona fulva Genome sequencing and assembly.</title>
        <authorList>
            <person name="Murali S."/>
            <person name="Richards S."/>
            <person name="Bandaranaike D."/>
            <person name="Bellair M."/>
            <person name="Blankenburg K."/>
            <person name="Chao H."/>
            <person name="Dinh H."/>
            <person name="Doddapaneni H."/>
            <person name="Dugan-Rocha S."/>
            <person name="Elkadiri S."/>
            <person name="Gnanaolivu R."/>
            <person name="Hernandez B."/>
            <person name="Skinner E."/>
            <person name="Javaid M."/>
            <person name="Lee S."/>
            <person name="Li M."/>
            <person name="Ming W."/>
            <person name="Munidasa M."/>
            <person name="Muniz J."/>
            <person name="Nguyen L."/>
            <person name="Hughes D."/>
            <person name="Osuji N."/>
            <person name="Pu L.-L."/>
            <person name="Puazo M."/>
            <person name="Qu C."/>
            <person name="Quiroz J."/>
            <person name="Raj R."/>
            <person name="Weissenberger G."/>
            <person name="Xin Y."/>
            <person name="Zou X."/>
            <person name="Han Y."/>
            <person name="Worley K."/>
            <person name="Muzny D."/>
            <person name="Gibbs R."/>
        </authorList>
    </citation>
    <scope>NUCLEOTIDE SEQUENCE</scope>
    <source>
        <strain evidence="2">Sampled in the wild</strain>
    </source>
</reference>
<proteinExistence type="predicted"/>
<organism evidence="2 3">
    <name type="scientific">Ladona fulva</name>
    <name type="common">Scarce chaser dragonfly</name>
    <name type="synonym">Libellula fulva</name>
    <dbReference type="NCBI Taxonomy" id="123851"/>
    <lineage>
        <taxon>Eukaryota</taxon>
        <taxon>Metazoa</taxon>
        <taxon>Ecdysozoa</taxon>
        <taxon>Arthropoda</taxon>
        <taxon>Hexapoda</taxon>
        <taxon>Insecta</taxon>
        <taxon>Pterygota</taxon>
        <taxon>Palaeoptera</taxon>
        <taxon>Odonata</taxon>
        <taxon>Epiprocta</taxon>
        <taxon>Anisoptera</taxon>
        <taxon>Libelluloidea</taxon>
        <taxon>Libellulidae</taxon>
        <taxon>Ladona</taxon>
    </lineage>
</organism>
<comment type="caution">
    <text evidence="2">The sequence shown here is derived from an EMBL/GenBank/DDBJ whole genome shotgun (WGS) entry which is preliminary data.</text>
</comment>
<dbReference type="EMBL" id="KZ308325">
    <property type="protein sequence ID" value="KAG8227471.1"/>
    <property type="molecule type" value="Genomic_DNA"/>
</dbReference>
<feature type="region of interest" description="Disordered" evidence="1">
    <location>
        <begin position="127"/>
        <end position="158"/>
    </location>
</feature>
<name>A0A8K0K472_LADFU</name>
<dbReference type="Proteomes" id="UP000792457">
    <property type="component" value="Unassembled WGS sequence"/>
</dbReference>
<protein>
    <submittedName>
        <fullName evidence="2">Uncharacterized protein</fullName>
    </submittedName>
</protein>
<sequence length="243" mass="25991">MLITEHGEDDYGLPMDTVDFKGCQEPSLTSAGDVAFTLDPECDINQDDFLQQLPIDLEIPLLMGEENVSRSLMEENDCLEQSMAVDSSNFDGLVDLDDLDLHKWVPHTFPSATVLPDGFVCSVKEEIKTEPPPSPPSSVSSLSSLSEGVTSPGGAEGTVDIKVILETPPISPPREDVPVLGAPCTLMSTNVGTILPTTIISAPQPCIIPAPQIPKISKGVKVIRPKISSAQLQSRSTLSEREG</sequence>
<feature type="compositionally biased region" description="Low complexity" evidence="1">
    <location>
        <begin position="137"/>
        <end position="152"/>
    </location>
</feature>
<keyword evidence="3" id="KW-1185">Reference proteome</keyword>
<reference evidence="2" key="1">
    <citation type="submission" date="2013-04" db="EMBL/GenBank/DDBJ databases">
        <authorList>
            <person name="Qu J."/>
            <person name="Murali S.C."/>
            <person name="Bandaranaike D."/>
            <person name="Bellair M."/>
            <person name="Blankenburg K."/>
            <person name="Chao H."/>
            <person name="Dinh H."/>
            <person name="Doddapaneni H."/>
            <person name="Downs B."/>
            <person name="Dugan-Rocha S."/>
            <person name="Elkadiri S."/>
            <person name="Gnanaolivu R.D."/>
            <person name="Hernandez B."/>
            <person name="Javaid M."/>
            <person name="Jayaseelan J.C."/>
            <person name="Lee S."/>
            <person name="Li M."/>
            <person name="Ming W."/>
            <person name="Munidasa M."/>
            <person name="Muniz J."/>
            <person name="Nguyen L."/>
            <person name="Ongeri F."/>
            <person name="Osuji N."/>
            <person name="Pu L.-L."/>
            <person name="Puazo M."/>
            <person name="Qu C."/>
            <person name="Quiroz J."/>
            <person name="Raj R."/>
            <person name="Weissenberger G."/>
            <person name="Xin Y."/>
            <person name="Zou X."/>
            <person name="Han Y."/>
            <person name="Richards S."/>
            <person name="Worley K."/>
            <person name="Muzny D."/>
            <person name="Gibbs R."/>
        </authorList>
    </citation>
    <scope>NUCLEOTIDE SEQUENCE</scope>
    <source>
        <strain evidence="2">Sampled in the wild</strain>
    </source>
</reference>
<accession>A0A8K0K472</accession>
<evidence type="ECO:0000313" key="2">
    <source>
        <dbReference type="EMBL" id="KAG8227471.1"/>
    </source>
</evidence>
<dbReference type="AlphaFoldDB" id="A0A8K0K472"/>